<comment type="caution">
    <text evidence="1">The sequence shown here is derived from an EMBL/GenBank/DDBJ whole genome shotgun (WGS) entry which is preliminary data.</text>
</comment>
<dbReference type="Proteomes" id="UP001303115">
    <property type="component" value="Unassembled WGS sequence"/>
</dbReference>
<dbReference type="EMBL" id="MU854468">
    <property type="protein sequence ID" value="KAK4034729.1"/>
    <property type="molecule type" value="Genomic_DNA"/>
</dbReference>
<reference evidence="2" key="1">
    <citation type="journal article" date="2023" name="Mol. Phylogenet. Evol.">
        <title>Genome-scale phylogeny and comparative genomics of the fungal order Sordariales.</title>
        <authorList>
            <person name="Hensen N."/>
            <person name="Bonometti L."/>
            <person name="Westerberg I."/>
            <person name="Brannstrom I.O."/>
            <person name="Guillou S."/>
            <person name="Cros-Aarteil S."/>
            <person name="Calhoun S."/>
            <person name="Haridas S."/>
            <person name="Kuo A."/>
            <person name="Mondo S."/>
            <person name="Pangilinan J."/>
            <person name="Riley R."/>
            <person name="LaButti K."/>
            <person name="Andreopoulos B."/>
            <person name="Lipzen A."/>
            <person name="Chen C."/>
            <person name="Yan M."/>
            <person name="Daum C."/>
            <person name="Ng V."/>
            <person name="Clum A."/>
            <person name="Steindorff A."/>
            <person name="Ohm R.A."/>
            <person name="Martin F."/>
            <person name="Silar P."/>
            <person name="Natvig D.O."/>
            <person name="Lalanne C."/>
            <person name="Gautier V."/>
            <person name="Ament-Velasquez S.L."/>
            <person name="Kruys A."/>
            <person name="Hutchinson M.I."/>
            <person name="Powell A.J."/>
            <person name="Barry K."/>
            <person name="Miller A.N."/>
            <person name="Grigoriev I.V."/>
            <person name="Debuchy R."/>
            <person name="Gladieux P."/>
            <person name="Hiltunen Thoren M."/>
            <person name="Johannesson H."/>
        </authorList>
    </citation>
    <scope>NUCLEOTIDE SEQUENCE [LARGE SCALE GENOMIC DNA]</scope>
    <source>
        <strain evidence="2">CBS 284.82</strain>
    </source>
</reference>
<evidence type="ECO:0000313" key="2">
    <source>
        <dbReference type="Proteomes" id="UP001303115"/>
    </source>
</evidence>
<sequence>MAAPHRPAAKAPTAEDCAALEATYAGLRTANEQLRVGVREHCRLMTAKMIRFPGRFVNLDDLSSFERRGFEGADAFESEWWKQAARRDGLFHSEEKLDFQLERLKEPRAELERLQSAFRCRINDLSRPYLRSLSILDLPDELLLDIFELVEGFDLGSPFLDYAGAGRRDIKNTRLVCRRFCDMSSQLLVRLVRVGFNEPSLARLDEISRHPTIAKGVRVVRVVLHFHSFTHTDIEWLIAHHADDIEEQVDMFDRAKLWDYSIPKQTVSELSANLRNVASELTRLVSADPGHGGYCEGDEGLRARLEETHDQYLALLEKQESLITSGEFARLVGSAIARMPGARKLDFDDADFESLGALRRLMTPGVDVWDALHGLMLEPKTGYHVAEHHLALPSYQCIVDVIDAVRSAGTLLNSIDIKLSSLGRPGALVLSPDIRQRFSSGMQQLKEFAFTCTCGDNVGEQGVGDLEKFLWGCLNTASLQKLSLDMRYGKADTSMIDIWKVMGSRFRHELTDIFLGQVATDLSTLVLFLERLPERMRRLHQERVNLRSGTWKEVLDALQEKRYRAVILSEPRGAECDDMSDEDYDRIFGKDSTMLGCLSLAELYISSPNMRDHNPLRALEDGPGPSTVD</sequence>
<keyword evidence="2" id="KW-1185">Reference proteome</keyword>
<gene>
    <name evidence="1" type="ORF">C8A01DRAFT_18517</name>
</gene>
<evidence type="ECO:0000313" key="1">
    <source>
        <dbReference type="EMBL" id="KAK4034729.1"/>
    </source>
</evidence>
<accession>A0AAN6PAG1</accession>
<protein>
    <recommendedName>
        <fullName evidence="3">F-box domain-containing protein</fullName>
    </recommendedName>
</protein>
<organism evidence="1 2">
    <name type="scientific">Parachaetomium inaequale</name>
    <dbReference type="NCBI Taxonomy" id="2588326"/>
    <lineage>
        <taxon>Eukaryota</taxon>
        <taxon>Fungi</taxon>
        <taxon>Dikarya</taxon>
        <taxon>Ascomycota</taxon>
        <taxon>Pezizomycotina</taxon>
        <taxon>Sordariomycetes</taxon>
        <taxon>Sordariomycetidae</taxon>
        <taxon>Sordariales</taxon>
        <taxon>Chaetomiaceae</taxon>
        <taxon>Parachaetomium</taxon>
    </lineage>
</organism>
<evidence type="ECO:0008006" key="3">
    <source>
        <dbReference type="Google" id="ProtNLM"/>
    </source>
</evidence>
<proteinExistence type="predicted"/>
<name>A0AAN6PAG1_9PEZI</name>
<dbReference type="AlphaFoldDB" id="A0AAN6PAG1"/>